<dbReference type="AlphaFoldDB" id="A0AAD5REB0"/>
<keyword evidence="3" id="KW-1185">Reference proteome</keyword>
<evidence type="ECO:0000313" key="2">
    <source>
        <dbReference type="EMBL" id="KAJ1374717.1"/>
    </source>
</evidence>
<feature type="signal peptide" evidence="1">
    <location>
        <begin position="1"/>
        <end position="22"/>
    </location>
</feature>
<sequence length="226" mass="23785">MVRPPSNSFAISLLTVISTVTGCGVMPAGQMSTRTFIVSGFALPVAMVYSEDSAVSARVPGIAASKSGAQAFVQRLIMQTVFDVLERQGRSALLPDGVISTILDQLNVTISYEPISCQKVVLSLEETVMNKEQKCIIVGNTVTGICTEVMDGGAKMCSNGDPTMVKITPVPGNVTSISGTLSTTNIIMANWSRTMWQSVVDRAARILALGPFGSHFFSATATVGGN</sequence>
<dbReference type="PROSITE" id="PS51257">
    <property type="entry name" value="PROKAR_LIPOPROTEIN"/>
    <property type="match status" value="1"/>
</dbReference>
<accession>A0AAD5REB0</accession>
<organism evidence="2 3">
    <name type="scientific">Parelaphostrongylus tenuis</name>
    <name type="common">Meningeal worm</name>
    <dbReference type="NCBI Taxonomy" id="148309"/>
    <lineage>
        <taxon>Eukaryota</taxon>
        <taxon>Metazoa</taxon>
        <taxon>Ecdysozoa</taxon>
        <taxon>Nematoda</taxon>
        <taxon>Chromadorea</taxon>
        <taxon>Rhabditida</taxon>
        <taxon>Rhabditina</taxon>
        <taxon>Rhabditomorpha</taxon>
        <taxon>Strongyloidea</taxon>
        <taxon>Metastrongylidae</taxon>
        <taxon>Parelaphostrongylus</taxon>
    </lineage>
</organism>
<comment type="caution">
    <text evidence="2">The sequence shown here is derived from an EMBL/GenBank/DDBJ whole genome shotgun (WGS) entry which is preliminary data.</text>
</comment>
<evidence type="ECO:0000313" key="3">
    <source>
        <dbReference type="Proteomes" id="UP001196413"/>
    </source>
</evidence>
<gene>
    <name evidence="2" type="ORF">KIN20_037468</name>
</gene>
<protein>
    <submittedName>
        <fullName evidence="2">Uncharacterized protein</fullName>
    </submittedName>
</protein>
<evidence type="ECO:0000256" key="1">
    <source>
        <dbReference type="SAM" id="SignalP"/>
    </source>
</evidence>
<reference evidence="2" key="1">
    <citation type="submission" date="2021-06" db="EMBL/GenBank/DDBJ databases">
        <title>Parelaphostrongylus tenuis whole genome reference sequence.</title>
        <authorList>
            <person name="Garwood T.J."/>
            <person name="Larsen P.A."/>
            <person name="Fountain-Jones N.M."/>
            <person name="Garbe J.R."/>
            <person name="Macchietto M.G."/>
            <person name="Kania S.A."/>
            <person name="Gerhold R.W."/>
            <person name="Richards J.E."/>
            <person name="Wolf T.M."/>
        </authorList>
    </citation>
    <scope>NUCLEOTIDE SEQUENCE</scope>
    <source>
        <strain evidence="2">MNPRO001-30</strain>
        <tissue evidence="2">Meninges</tissue>
    </source>
</reference>
<dbReference type="EMBL" id="JAHQIW010007481">
    <property type="protein sequence ID" value="KAJ1374717.1"/>
    <property type="molecule type" value="Genomic_DNA"/>
</dbReference>
<keyword evidence="1" id="KW-0732">Signal</keyword>
<name>A0AAD5REB0_PARTN</name>
<feature type="chain" id="PRO_5041900765" evidence="1">
    <location>
        <begin position="23"/>
        <end position="226"/>
    </location>
</feature>
<proteinExistence type="predicted"/>
<dbReference type="Proteomes" id="UP001196413">
    <property type="component" value="Unassembled WGS sequence"/>
</dbReference>